<dbReference type="Pfam" id="PF14091">
    <property type="entry name" value="DUF4269"/>
    <property type="match status" value="1"/>
</dbReference>
<dbReference type="Proteomes" id="UP000256971">
    <property type="component" value="Chromosome"/>
</dbReference>
<name>A0ABN5NK75_9PROT</name>
<gene>
    <name evidence="1" type="ORF">DY252_19735</name>
</gene>
<reference evidence="1 2" key="1">
    <citation type="submission" date="2018-08" db="EMBL/GenBank/DDBJ databases">
        <title>Complete genome sequence of type strain Thalassospira indica MCCC 1A01103T, isolated from isolated from deep seawater of the Indian Ocean.</title>
        <authorList>
            <person name="Liu Y."/>
        </authorList>
    </citation>
    <scope>NUCLEOTIDE SEQUENCE [LARGE SCALE GENOMIC DNA]</scope>
    <source>
        <strain evidence="1 2">PB8BT</strain>
    </source>
</reference>
<proteinExistence type="predicted"/>
<sequence length="208" mass="22775">MISNMNQTVMDWPEGLDGNSFSGVARLANVSPRGARAAEILDRHRLLDCLAAYQPEVVGTLPLAIDTPESDIDILCNAPDLTVFSEFSDRAFGHFDGYRLHKRPATSHVAAALVVRFECDGLPVEIFATNCPTRSQYGFVHMLIEARILFVMGDEFARQVRELKQSGIKTEPAFAKLLGLSGDPYIELAELVSLSPPQLCQRLGVGGN</sequence>
<dbReference type="InterPro" id="IPR025365">
    <property type="entry name" value="DUF4269"/>
</dbReference>
<evidence type="ECO:0000313" key="1">
    <source>
        <dbReference type="EMBL" id="AXO16212.1"/>
    </source>
</evidence>
<accession>A0ABN5NK75</accession>
<evidence type="ECO:0000313" key="2">
    <source>
        <dbReference type="Proteomes" id="UP000256971"/>
    </source>
</evidence>
<organism evidence="1 2">
    <name type="scientific">Thalassospira indica</name>
    <dbReference type="NCBI Taxonomy" id="1891279"/>
    <lineage>
        <taxon>Bacteria</taxon>
        <taxon>Pseudomonadati</taxon>
        <taxon>Pseudomonadota</taxon>
        <taxon>Alphaproteobacteria</taxon>
        <taxon>Rhodospirillales</taxon>
        <taxon>Thalassospiraceae</taxon>
        <taxon>Thalassospira</taxon>
    </lineage>
</organism>
<dbReference type="EMBL" id="CP031555">
    <property type="protein sequence ID" value="AXO16212.1"/>
    <property type="molecule type" value="Genomic_DNA"/>
</dbReference>
<keyword evidence="2" id="KW-1185">Reference proteome</keyword>
<protein>
    <submittedName>
        <fullName evidence="1">DUF4269 domain-containing protein</fullName>
    </submittedName>
</protein>